<dbReference type="STRING" id="671143.DAMO_1310"/>
<evidence type="ECO:0000313" key="1">
    <source>
        <dbReference type="EMBL" id="CBE68370.1"/>
    </source>
</evidence>
<reference evidence="1 2" key="1">
    <citation type="journal article" date="2010" name="Nature">
        <title>Nitrite-driven anaerobic methane oxidation by oxygenic bacteria.</title>
        <authorList>
            <person name="Ettwig K.F."/>
            <person name="Butler M.K."/>
            <person name="Le Paslier D."/>
            <person name="Pelletier E."/>
            <person name="Mangenot S."/>
            <person name="Kuypers M.M.M."/>
            <person name="Schreiber F."/>
            <person name="Dutilh B.E."/>
            <person name="Zedelius J."/>
            <person name="de Beer D."/>
            <person name="Gloerich J."/>
            <person name="Wessels H.J.C.T."/>
            <person name="van Allen T."/>
            <person name="Luesken F."/>
            <person name="Wu M."/>
            <person name="van de Pas-Schoonen K.T."/>
            <person name="Op den Camp H.J.M."/>
            <person name="Janssen-Megens E.M."/>
            <person name="Francoijs K-J."/>
            <person name="Stunnenberg H."/>
            <person name="Weissenbach J."/>
            <person name="Jetten M.S.M."/>
            <person name="Strous M."/>
        </authorList>
    </citation>
    <scope>NUCLEOTIDE SEQUENCE [LARGE SCALE GENOMIC DNA]</scope>
</reference>
<dbReference type="AlphaFoldDB" id="D5MF41"/>
<dbReference type="eggNOG" id="COG4870">
    <property type="taxonomic scope" value="Bacteria"/>
</dbReference>
<evidence type="ECO:0000313" key="2">
    <source>
        <dbReference type="Proteomes" id="UP000006898"/>
    </source>
</evidence>
<accession>D5MF41</accession>
<dbReference type="EMBL" id="FP565575">
    <property type="protein sequence ID" value="CBE68370.1"/>
    <property type="molecule type" value="Genomic_DNA"/>
</dbReference>
<dbReference type="KEGG" id="mox:DAMO_1310"/>
<sequence>MFLPQKGGGRGKPILGLRHVGCRLDQSEQHFIEKENYTMYATYKPVEILEIGQTVGTGWLPPLPDLCDFTDAESEIAGVDTHGLTPVALEIRTRNLIGA</sequence>
<dbReference type="HOGENOM" id="CLU_2315077_0_0_0"/>
<protein>
    <submittedName>
        <fullName evidence="1">Uncharacterized protein</fullName>
    </submittedName>
</protein>
<gene>
    <name evidence="1" type="ORF">DAMO_1310</name>
</gene>
<organism evidence="1 2">
    <name type="scientific">Methylomirabilis oxygeniifera</name>
    <dbReference type="NCBI Taxonomy" id="671143"/>
    <lineage>
        <taxon>Bacteria</taxon>
        <taxon>Candidatus Methylomirabilota</taxon>
        <taxon>Candidatus Methylomirabilia</taxon>
        <taxon>Candidatus Methylomirabilales</taxon>
        <taxon>Candidatus Methylomirabilaceae</taxon>
        <taxon>Candidatus Methylomirabilis</taxon>
    </lineage>
</organism>
<dbReference type="Proteomes" id="UP000006898">
    <property type="component" value="Chromosome"/>
</dbReference>
<name>D5MF41_METO1</name>
<proteinExistence type="predicted"/>